<dbReference type="HOGENOM" id="CLU_2842936_0_0_9"/>
<dbReference type="Proteomes" id="UP000014127">
    <property type="component" value="Unassembled WGS sequence"/>
</dbReference>
<gene>
    <name evidence="1" type="ORF">OMK_02508</name>
</gene>
<proteinExistence type="predicted"/>
<keyword evidence="2" id="KW-1185">Reference proteome</keyword>
<evidence type="ECO:0000313" key="2">
    <source>
        <dbReference type="Proteomes" id="UP000014127"/>
    </source>
</evidence>
<dbReference type="AlphaFoldDB" id="S1NK19"/>
<evidence type="ECO:0000313" key="1">
    <source>
        <dbReference type="EMBL" id="EOT38240.1"/>
    </source>
</evidence>
<sequence length="65" mass="7687">MKKPILTHAEMVYLINSLRKQQYKWKCEGIDFFEEGEELLENFNEAVNAAYLIYAVLMEELEVAE</sequence>
<organism evidence="1 2">
    <name type="scientific">Enterococcus dispar ATCC 51266</name>
    <dbReference type="NCBI Taxonomy" id="1139219"/>
    <lineage>
        <taxon>Bacteria</taxon>
        <taxon>Bacillati</taxon>
        <taxon>Bacillota</taxon>
        <taxon>Bacilli</taxon>
        <taxon>Lactobacillales</taxon>
        <taxon>Enterococcaceae</taxon>
        <taxon>Enterococcus</taxon>
    </lineage>
</organism>
<name>S1NK19_9ENTE</name>
<accession>S1NK19</accession>
<comment type="caution">
    <text evidence="1">The sequence shown here is derived from an EMBL/GenBank/DDBJ whole genome shotgun (WGS) entry which is preliminary data.</text>
</comment>
<reference evidence="1 2" key="1">
    <citation type="submission" date="2013-03" db="EMBL/GenBank/DDBJ databases">
        <title>The Genome Sequence of Enterococcus dispar ATCC_51266 (Illumina only assembly).</title>
        <authorList>
            <consortium name="The Broad Institute Genomics Platform"/>
            <consortium name="The Broad Institute Genome Sequencing Center for Infectious Disease"/>
            <person name="Earl A."/>
            <person name="Russ C."/>
            <person name="Gilmore M."/>
            <person name="Surin D."/>
            <person name="Walker B."/>
            <person name="Young S."/>
            <person name="Zeng Q."/>
            <person name="Gargeya S."/>
            <person name="Fitzgerald M."/>
            <person name="Haas B."/>
            <person name="Abouelleil A."/>
            <person name="Allen A.W."/>
            <person name="Alvarado L."/>
            <person name="Arachchi H.M."/>
            <person name="Berlin A.M."/>
            <person name="Chapman S.B."/>
            <person name="Gainer-Dewar J."/>
            <person name="Goldberg J."/>
            <person name="Griggs A."/>
            <person name="Gujja S."/>
            <person name="Hansen M."/>
            <person name="Howarth C."/>
            <person name="Imamovic A."/>
            <person name="Ireland A."/>
            <person name="Larimer J."/>
            <person name="McCowan C."/>
            <person name="Murphy C."/>
            <person name="Pearson M."/>
            <person name="Poon T.W."/>
            <person name="Priest M."/>
            <person name="Roberts A."/>
            <person name="Saif S."/>
            <person name="Shea T."/>
            <person name="Sisk P."/>
            <person name="Sykes S."/>
            <person name="Wortman J."/>
            <person name="Nusbaum C."/>
            <person name="Birren B."/>
        </authorList>
    </citation>
    <scope>NUCLEOTIDE SEQUENCE [LARGE SCALE GENOMIC DNA]</scope>
    <source>
        <strain evidence="1 2">ATCC 51266</strain>
    </source>
</reference>
<dbReference type="EMBL" id="AHYR01000013">
    <property type="protein sequence ID" value="EOT38240.1"/>
    <property type="molecule type" value="Genomic_DNA"/>
</dbReference>
<protein>
    <submittedName>
        <fullName evidence="1">Uncharacterized protein</fullName>
    </submittedName>
</protein>